<dbReference type="InterPro" id="IPR036291">
    <property type="entry name" value="NAD(P)-bd_dom_sf"/>
</dbReference>
<dbReference type="Gene3D" id="3.90.25.10">
    <property type="entry name" value="UDP-galactose 4-epimerase, domain 1"/>
    <property type="match status" value="1"/>
</dbReference>
<dbReference type="STRING" id="134601.AFA91_19175"/>
<dbReference type="PATRIC" id="fig|134601.6.peg.3967"/>
<evidence type="ECO:0000259" key="1">
    <source>
        <dbReference type="Pfam" id="PF13460"/>
    </source>
</evidence>
<dbReference type="EMBL" id="CP012150">
    <property type="protein sequence ID" value="AKS33671.1"/>
    <property type="molecule type" value="Genomic_DNA"/>
</dbReference>
<reference evidence="2 3" key="1">
    <citation type="submission" date="2015-07" db="EMBL/GenBank/DDBJ databases">
        <title>Complete genome sequence of Mycobacterium goodii X7B, a facultative thermophilic biodesulfurizing bacterium.</title>
        <authorList>
            <person name="Yu B."/>
            <person name="Li F."/>
            <person name="Xu P."/>
        </authorList>
    </citation>
    <scope>NUCLEOTIDE SEQUENCE [LARGE SCALE GENOMIC DNA]</scope>
    <source>
        <strain evidence="2 3">X7B</strain>
    </source>
</reference>
<evidence type="ECO:0000313" key="2">
    <source>
        <dbReference type="EMBL" id="AKS33671.1"/>
    </source>
</evidence>
<feature type="domain" description="NAD(P)-binding" evidence="1">
    <location>
        <begin position="7"/>
        <end position="165"/>
    </location>
</feature>
<name>A0A0K0X8G9_MYCGD</name>
<gene>
    <name evidence="2" type="ORF">AFA91_19175</name>
</gene>
<accession>A0A0K0X8G9</accession>
<dbReference type="Proteomes" id="UP000062255">
    <property type="component" value="Chromosome"/>
</dbReference>
<dbReference type="Gene3D" id="3.40.50.720">
    <property type="entry name" value="NAD(P)-binding Rossmann-like Domain"/>
    <property type="match status" value="1"/>
</dbReference>
<organism evidence="2 3">
    <name type="scientific">Mycolicibacterium goodii</name>
    <name type="common">Mycobacterium goodii</name>
    <dbReference type="NCBI Taxonomy" id="134601"/>
    <lineage>
        <taxon>Bacteria</taxon>
        <taxon>Bacillati</taxon>
        <taxon>Actinomycetota</taxon>
        <taxon>Actinomycetes</taxon>
        <taxon>Mycobacteriales</taxon>
        <taxon>Mycobacteriaceae</taxon>
        <taxon>Mycolicibacterium</taxon>
    </lineage>
</organism>
<protein>
    <submittedName>
        <fullName evidence="2">Hydroxylase</fullName>
    </submittedName>
</protein>
<dbReference type="AlphaFoldDB" id="A0A0K0X8G9"/>
<dbReference type="KEGG" id="mgo:AFA91_19175"/>
<dbReference type="OrthoDB" id="3510772at2"/>
<dbReference type="PANTHER" id="PTHR43162:SF1">
    <property type="entry name" value="PRESTALK A DIFFERENTIATION PROTEIN A"/>
    <property type="match status" value="1"/>
</dbReference>
<dbReference type="RefSeq" id="WP_049746094.1">
    <property type="nucleotide sequence ID" value="NZ_CP012150.1"/>
</dbReference>
<dbReference type="PANTHER" id="PTHR43162">
    <property type="match status" value="1"/>
</dbReference>
<evidence type="ECO:0000313" key="3">
    <source>
        <dbReference type="Proteomes" id="UP000062255"/>
    </source>
</evidence>
<proteinExistence type="predicted"/>
<dbReference type="InterPro" id="IPR051604">
    <property type="entry name" value="Ergot_Alk_Oxidoreductase"/>
</dbReference>
<dbReference type="InterPro" id="IPR016040">
    <property type="entry name" value="NAD(P)-bd_dom"/>
</dbReference>
<dbReference type="Pfam" id="PF13460">
    <property type="entry name" value="NAD_binding_10"/>
    <property type="match status" value="1"/>
</dbReference>
<dbReference type="SUPFAM" id="SSF51735">
    <property type="entry name" value="NAD(P)-binding Rossmann-fold domains"/>
    <property type="match status" value="1"/>
</dbReference>
<sequence>MTILVTGATGNIGRRIVDRLIELGANDIRALTKNPAKAALPEGVSVFTGYLGDVESLDGVFDGVERMYLAPFTATLDATLDRIRRAGVGYVVALSGGAHWTENADTVRASGVPHTQLGPGEFLDNFTIWADQIKRTGTVREPYPSVVEAPISMDDIARVAAALLVAPSHHGQMLELTGPEALTRAEIAAQIGAGIGRTVTFEQCGHDEAVAALEPVMGDAAGWYYDLMRGDSERQRANQLVAELTGTPAMTVAQWAARNAALFR</sequence>